<dbReference type="GO" id="GO:0008233">
    <property type="term" value="F:peptidase activity"/>
    <property type="evidence" value="ECO:0007669"/>
    <property type="project" value="UniProtKB-KW"/>
</dbReference>
<keyword evidence="10" id="KW-1185">Reference proteome</keyword>
<dbReference type="RefSeq" id="WP_084116044.1">
    <property type="nucleotide sequence ID" value="NZ_FWXH01000007.1"/>
</dbReference>
<organism evidence="9 10">
    <name type="scientific">Clostridium acidisoli DSM 12555</name>
    <dbReference type="NCBI Taxonomy" id="1121291"/>
    <lineage>
        <taxon>Bacteria</taxon>
        <taxon>Bacillati</taxon>
        <taxon>Bacillota</taxon>
        <taxon>Clostridia</taxon>
        <taxon>Eubacteriales</taxon>
        <taxon>Clostridiaceae</taxon>
        <taxon>Clostridium</taxon>
    </lineage>
</organism>
<feature type="transmembrane region" description="Helical" evidence="8">
    <location>
        <begin position="178"/>
        <end position="199"/>
    </location>
</feature>
<keyword evidence="4 8" id="KW-0812">Transmembrane</keyword>
<feature type="transmembrane region" description="Helical" evidence="8">
    <location>
        <begin position="153"/>
        <end position="172"/>
    </location>
</feature>
<keyword evidence="2" id="KW-0673">Quorum sensing</keyword>
<dbReference type="InterPro" id="IPR006741">
    <property type="entry name" value="AgrB"/>
</dbReference>
<evidence type="ECO:0000256" key="7">
    <source>
        <dbReference type="ARBA" id="ARBA00023136"/>
    </source>
</evidence>
<dbReference type="Proteomes" id="UP000192468">
    <property type="component" value="Unassembled WGS sequence"/>
</dbReference>
<dbReference type="GO" id="GO:0006508">
    <property type="term" value="P:proteolysis"/>
    <property type="evidence" value="ECO:0007669"/>
    <property type="project" value="UniProtKB-KW"/>
</dbReference>
<accession>A0A1W1XL35</accession>
<gene>
    <name evidence="9" type="ORF">SAMN02745134_02207</name>
</gene>
<feature type="transmembrane region" description="Helical" evidence="8">
    <location>
        <begin position="84"/>
        <end position="103"/>
    </location>
</feature>
<feature type="transmembrane region" description="Helical" evidence="8">
    <location>
        <begin position="109"/>
        <end position="126"/>
    </location>
</feature>
<keyword evidence="1" id="KW-1003">Cell membrane</keyword>
<evidence type="ECO:0000256" key="5">
    <source>
        <dbReference type="ARBA" id="ARBA00022801"/>
    </source>
</evidence>
<keyword evidence="5" id="KW-0378">Hydrolase</keyword>
<name>A0A1W1XL35_9CLOT</name>
<dbReference type="Pfam" id="PF04647">
    <property type="entry name" value="AgrB"/>
    <property type="match status" value="1"/>
</dbReference>
<keyword evidence="6 8" id="KW-1133">Transmembrane helix</keyword>
<evidence type="ECO:0000256" key="1">
    <source>
        <dbReference type="ARBA" id="ARBA00022475"/>
    </source>
</evidence>
<dbReference type="STRING" id="1121291.SAMN02745134_02207"/>
<dbReference type="SMART" id="SM00793">
    <property type="entry name" value="AgrB"/>
    <property type="match status" value="1"/>
</dbReference>
<keyword evidence="3" id="KW-0645">Protease</keyword>
<evidence type="ECO:0000313" key="10">
    <source>
        <dbReference type="Proteomes" id="UP000192468"/>
    </source>
</evidence>
<evidence type="ECO:0000313" key="9">
    <source>
        <dbReference type="EMBL" id="SMC24552.1"/>
    </source>
</evidence>
<evidence type="ECO:0000256" key="2">
    <source>
        <dbReference type="ARBA" id="ARBA00022654"/>
    </source>
</evidence>
<reference evidence="9 10" key="1">
    <citation type="submission" date="2017-04" db="EMBL/GenBank/DDBJ databases">
        <authorList>
            <person name="Afonso C.L."/>
            <person name="Miller P.J."/>
            <person name="Scott M.A."/>
            <person name="Spackman E."/>
            <person name="Goraichik I."/>
            <person name="Dimitrov K.M."/>
            <person name="Suarez D.L."/>
            <person name="Swayne D.E."/>
        </authorList>
    </citation>
    <scope>NUCLEOTIDE SEQUENCE [LARGE SCALE GENOMIC DNA]</scope>
    <source>
        <strain evidence="9 10">DSM 12555</strain>
    </source>
</reference>
<keyword evidence="7 8" id="KW-0472">Membrane</keyword>
<dbReference type="AlphaFoldDB" id="A0A1W1XL35"/>
<evidence type="ECO:0000256" key="6">
    <source>
        <dbReference type="ARBA" id="ARBA00022989"/>
    </source>
</evidence>
<evidence type="ECO:0000256" key="4">
    <source>
        <dbReference type="ARBA" id="ARBA00022692"/>
    </source>
</evidence>
<dbReference type="OrthoDB" id="2854767at2"/>
<dbReference type="EMBL" id="FWXH01000007">
    <property type="protein sequence ID" value="SMC24552.1"/>
    <property type="molecule type" value="Genomic_DNA"/>
</dbReference>
<evidence type="ECO:0000256" key="8">
    <source>
        <dbReference type="SAM" id="Phobius"/>
    </source>
</evidence>
<protein>
    <submittedName>
        <fullName evidence="9">Accessory gene regulator B</fullName>
    </submittedName>
</protein>
<dbReference type="GO" id="GO:0009372">
    <property type="term" value="P:quorum sensing"/>
    <property type="evidence" value="ECO:0007669"/>
    <property type="project" value="UniProtKB-KW"/>
</dbReference>
<proteinExistence type="predicted"/>
<sequence>MFLLERLSIKIGHTVAIRLNLDNNHEEILTYGAFGLLQTFFSIFLIMTFGFLFHVFFESLVISFSISILRKYSGGVHSCSPNRCALIGTFVCVSFSLFTIFILKTLPLTIIFLLIIISFIYSYYYIHKHAPVDSSAKPINNILKRQKLKQSSLIIVCILYGIISILLLLYINSSNINFLIYAFCISIGTTWQTFTLTYLGHKFIHKIDSISIKL</sequence>
<evidence type="ECO:0000256" key="3">
    <source>
        <dbReference type="ARBA" id="ARBA00022670"/>
    </source>
</evidence>
<dbReference type="GO" id="GO:0016020">
    <property type="term" value="C:membrane"/>
    <property type="evidence" value="ECO:0007669"/>
    <property type="project" value="InterPro"/>
</dbReference>